<dbReference type="Proteomes" id="UP000261828">
    <property type="component" value="Unassembled WGS sequence"/>
</dbReference>
<proteinExistence type="predicted"/>
<name>A0A371JMW1_9FLAO</name>
<gene>
    <name evidence="1" type="ORF">DX873_15865</name>
</gene>
<accession>A0A371JMW1</accession>
<keyword evidence="2" id="KW-1185">Reference proteome</keyword>
<reference evidence="1 2" key="1">
    <citation type="submission" date="2018-08" db="EMBL/GenBank/DDBJ databases">
        <title>Muricauda nanhaiensis sp. nov., isolated from seawater of the South China Sea.</title>
        <authorList>
            <person name="Dang Y."/>
        </authorList>
    </citation>
    <scope>NUCLEOTIDE SEQUENCE [LARGE SCALE GENOMIC DNA]</scope>
    <source>
        <strain evidence="1 2">SM1704</strain>
    </source>
</reference>
<sequence>MENTHELKNCLDRSIALVGATLDRRGSENLEVALKNLNKAKRLVVPTIEETREIVERNEQLERLVEKLNTNKYTSHLPAHLQTLRWEMALETFFKNIETLGVEELEKIGNLETTSP</sequence>
<protein>
    <submittedName>
        <fullName evidence="1">Uncharacterized protein</fullName>
    </submittedName>
</protein>
<comment type="caution">
    <text evidence="1">The sequence shown here is derived from an EMBL/GenBank/DDBJ whole genome shotgun (WGS) entry which is preliminary data.</text>
</comment>
<dbReference type="RefSeq" id="WP_116185465.1">
    <property type="nucleotide sequence ID" value="NZ_QTJX01000004.1"/>
</dbReference>
<evidence type="ECO:0000313" key="2">
    <source>
        <dbReference type="Proteomes" id="UP000261828"/>
    </source>
</evidence>
<organism evidence="1 2">
    <name type="scientific">Flagellimonas nanhaiensis</name>
    <dbReference type="NCBI Taxonomy" id="2292706"/>
    <lineage>
        <taxon>Bacteria</taxon>
        <taxon>Pseudomonadati</taxon>
        <taxon>Bacteroidota</taxon>
        <taxon>Flavobacteriia</taxon>
        <taxon>Flavobacteriales</taxon>
        <taxon>Flavobacteriaceae</taxon>
        <taxon>Flagellimonas</taxon>
    </lineage>
</organism>
<evidence type="ECO:0000313" key="1">
    <source>
        <dbReference type="EMBL" id="RDY58476.1"/>
    </source>
</evidence>
<dbReference type="EMBL" id="QTJX01000004">
    <property type="protein sequence ID" value="RDY58476.1"/>
    <property type="molecule type" value="Genomic_DNA"/>
</dbReference>
<dbReference type="AlphaFoldDB" id="A0A371JMW1"/>